<evidence type="ECO:0000313" key="2">
    <source>
        <dbReference type="Proteomes" id="UP000076858"/>
    </source>
</evidence>
<gene>
    <name evidence="1" type="ORF">APZ42_017473</name>
</gene>
<keyword evidence="2" id="KW-1185">Reference proteome</keyword>
<reference evidence="1 2" key="1">
    <citation type="submission" date="2016-03" db="EMBL/GenBank/DDBJ databases">
        <title>EvidentialGene: Evidence-directed Construction of Genes on Genomes.</title>
        <authorList>
            <person name="Gilbert D.G."/>
            <person name="Choi J.-H."/>
            <person name="Mockaitis K."/>
            <person name="Colbourne J."/>
            <person name="Pfrender M."/>
        </authorList>
    </citation>
    <scope>NUCLEOTIDE SEQUENCE [LARGE SCALE GENOMIC DNA]</scope>
    <source>
        <strain evidence="1 2">Xinb3</strain>
        <tissue evidence="1">Complete organism</tissue>
    </source>
</reference>
<protein>
    <submittedName>
        <fullName evidence="1">Uncharacterized protein</fullName>
    </submittedName>
</protein>
<dbReference type="EMBL" id="LRGB01000687">
    <property type="protein sequence ID" value="KZS16831.1"/>
    <property type="molecule type" value="Genomic_DNA"/>
</dbReference>
<name>A0A164ZVJ9_9CRUS</name>
<organism evidence="1 2">
    <name type="scientific">Daphnia magna</name>
    <dbReference type="NCBI Taxonomy" id="35525"/>
    <lineage>
        <taxon>Eukaryota</taxon>
        <taxon>Metazoa</taxon>
        <taxon>Ecdysozoa</taxon>
        <taxon>Arthropoda</taxon>
        <taxon>Crustacea</taxon>
        <taxon>Branchiopoda</taxon>
        <taxon>Diplostraca</taxon>
        <taxon>Cladocera</taxon>
        <taxon>Anomopoda</taxon>
        <taxon>Daphniidae</taxon>
        <taxon>Daphnia</taxon>
    </lineage>
</organism>
<dbReference type="Proteomes" id="UP000076858">
    <property type="component" value="Unassembled WGS sequence"/>
</dbReference>
<proteinExistence type="predicted"/>
<dbReference type="AlphaFoldDB" id="A0A164ZVJ9"/>
<evidence type="ECO:0000313" key="1">
    <source>
        <dbReference type="EMBL" id="KZS16831.1"/>
    </source>
</evidence>
<comment type="caution">
    <text evidence="1">The sequence shown here is derived from an EMBL/GenBank/DDBJ whole genome shotgun (WGS) entry which is preliminary data.</text>
</comment>
<sequence length="163" mass="18751">MFLYLHAICQLSIPRTSRLITNKSIFVFRNVEDLHTTYGDCWTLRIAVGVTRIIANNLKAHGTNEDHWRGYQNYRQGLVHNTSEGDCWTPKIAVGPLYYRGGPLDNEDHRRRHQRVTAPLWETVERQGSPLGPSNYHQGLNGTIQEDYRTTWINAGATNRQGF</sequence>
<accession>A0A164ZVJ9</accession>